<dbReference type="InterPro" id="IPR028987">
    <property type="entry name" value="ATP_synth_B-like_membr_sf"/>
</dbReference>
<keyword evidence="14" id="KW-0175">Coiled coil</keyword>
<dbReference type="InterPro" id="IPR002146">
    <property type="entry name" value="ATP_synth_b/b'su_bac/chlpt"/>
</dbReference>
<dbReference type="InterPro" id="IPR050059">
    <property type="entry name" value="ATP_synthase_B_chain"/>
</dbReference>
<feature type="transmembrane region" description="Helical" evidence="12">
    <location>
        <begin position="12"/>
        <end position="36"/>
    </location>
</feature>
<name>A0A1J5DY65_9BACT</name>
<keyword evidence="7 12" id="KW-0406">Ion transport</keyword>
<comment type="similarity">
    <text evidence="1 12 13">Belongs to the ATPase B chain family.</text>
</comment>
<evidence type="ECO:0000256" key="5">
    <source>
        <dbReference type="ARBA" id="ARBA00022781"/>
    </source>
</evidence>
<evidence type="ECO:0000256" key="9">
    <source>
        <dbReference type="ARBA" id="ARBA00023310"/>
    </source>
</evidence>
<dbReference type="NCBIfam" id="TIGR01144">
    <property type="entry name" value="ATP_synt_b"/>
    <property type="match status" value="1"/>
</dbReference>
<evidence type="ECO:0000256" key="3">
    <source>
        <dbReference type="ARBA" id="ARBA00022547"/>
    </source>
</evidence>
<evidence type="ECO:0000256" key="11">
    <source>
        <dbReference type="ARBA" id="ARBA00037847"/>
    </source>
</evidence>
<sequence>MGVEKKMEGLQISWQIFLVQLCFFILLLGILSKLLFKPIVSFMDARTNQIKDEYKSIEDTKTEIEGVKKQYQNQLNELTGKTNTIIQQAIKTAGESKQKIIDEARKESNHILQKATLEIELERKKAVAELYKEVSGLSVLCASKIIEGSINPDMADRLVKEVIDGLDGISDQSDMPQ</sequence>
<keyword evidence="5 12" id="KW-0375">Hydrogen ion transport</keyword>
<dbReference type="STRING" id="1817895.AUJ95_04625"/>
<evidence type="ECO:0000256" key="4">
    <source>
        <dbReference type="ARBA" id="ARBA00022692"/>
    </source>
</evidence>
<keyword evidence="4 12" id="KW-0812">Transmembrane</keyword>
<evidence type="ECO:0000256" key="2">
    <source>
        <dbReference type="ARBA" id="ARBA00022448"/>
    </source>
</evidence>
<dbReference type="GO" id="GO:0045259">
    <property type="term" value="C:proton-transporting ATP synthase complex"/>
    <property type="evidence" value="ECO:0007669"/>
    <property type="project" value="UniProtKB-KW"/>
</dbReference>
<feature type="coiled-coil region" evidence="14">
    <location>
        <begin position="54"/>
        <end position="81"/>
    </location>
</feature>
<evidence type="ECO:0000256" key="6">
    <source>
        <dbReference type="ARBA" id="ARBA00022989"/>
    </source>
</evidence>
<evidence type="ECO:0000256" key="14">
    <source>
        <dbReference type="SAM" id="Coils"/>
    </source>
</evidence>
<dbReference type="InterPro" id="IPR005864">
    <property type="entry name" value="ATP_synth_F0_bsu_bac"/>
</dbReference>
<dbReference type="AlphaFoldDB" id="A0A1J5DY65"/>
<evidence type="ECO:0000256" key="13">
    <source>
        <dbReference type="RuleBase" id="RU003848"/>
    </source>
</evidence>
<keyword evidence="2 12" id="KW-0813">Transport</keyword>
<dbReference type="EMBL" id="MNYI01000122">
    <property type="protein sequence ID" value="OIP40347.1"/>
    <property type="molecule type" value="Genomic_DNA"/>
</dbReference>
<comment type="function">
    <text evidence="10 12">F(1)F(0) ATP synthase produces ATP from ADP in the presence of a proton or sodium gradient. F-type ATPases consist of two structural domains, F(1) containing the extramembraneous catalytic core and F(0) containing the membrane proton channel, linked together by a central stalk and a peripheral stalk. During catalysis, ATP synthesis in the catalytic domain of F(1) is coupled via a rotary mechanism of the central stalk subunits to proton translocation.</text>
</comment>
<dbReference type="GO" id="GO:0046961">
    <property type="term" value="F:proton-transporting ATPase activity, rotational mechanism"/>
    <property type="evidence" value="ECO:0007669"/>
    <property type="project" value="TreeGrafter"/>
</dbReference>
<keyword evidence="9 12" id="KW-0066">ATP synthesis</keyword>
<keyword evidence="8 12" id="KW-0472">Membrane</keyword>
<organism evidence="15 16">
    <name type="scientific">Candidatus Desantisbacteria bacterium CG2_30_40_21</name>
    <dbReference type="NCBI Taxonomy" id="1817895"/>
    <lineage>
        <taxon>Bacteria</taxon>
        <taxon>Candidatus Desantisiibacteriota</taxon>
    </lineage>
</organism>
<dbReference type="GO" id="GO:0005886">
    <property type="term" value="C:plasma membrane"/>
    <property type="evidence" value="ECO:0007669"/>
    <property type="project" value="UniProtKB-SubCell"/>
</dbReference>
<dbReference type="PANTHER" id="PTHR33445">
    <property type="entry name" value="ATP SYNTHASE SUBUNIT B', CHLOROPLASTIC"/>
    <property type="match status" value="1"/>
</dbReference>
<comment type="subunit">
    <text evidence="12">F-type ATPases have 2 components, F(1) - the catalytic core - and F(0) - the membrane proton channel. F(1) has five subunits: alpha(3), beta(3), gamma(1), delta(1), epsilon(1). F(0) has three main subunits: a(1), b(2) and c(10-14). The alpha and beta chains form an alternating ring which encloses part of the gamma chain. F(1) is attached to F(0) by a central stalk formed by the gamma and epsilon chains, while a peripheral stalk is formed by the delta and b chains.</text>
</comment>
<keyword evidence="6 12" id="KW-1133">Transmembrane helix</keyword>
<accession>A0A1J5DY65</accession>
<keyword evidence="12" id="KW-1003">Cell membrane</keyword>
<reference evidence="15 16" key="1">
    <citation type="journal article" date="2016" name="Environ. Microbiol.">
        <title>Genomic resolution of a cold subsurface aquifer community provides metabolic insights for novel microbes adapted to high CO concentrations.</title>
        <authorList>
            <person name="Probst A.J."/>
            <person name="Castelle C.J."/>
            <person name="Singh A."/>
            <person name="Brown C.T."/>
            <person name="Anantharaman K."/>
            <person name="Sharon I."/>
            <person name="Hug L.A."/>
            <person name="Burstein D."/>
            <person name="Emerson J.B."/>
            <person name="Thomas B.C."/>
            <person name="Banfield J.F."/>
        </authorList>
    </citation>
    <scope>NUCLEOTIDE SEQUENCE [LARGE SCALE GENOMIC DNA]</scope>
    <source>
        <strain evidence="15">CG2_30_40_21</strain>
    </source>
</reference>
<proteinExistence type="inferred from homology"/>
<comment type="function">
    <text evidence="12">Component of the F(0) channel, it forms part of the peripheral stalk, linking F(1) to F(0).</text>
</comment>
<dbReference type="SUPFAM" id="SSF81573">
    <property type="entry name" value="F1F0 ATP synthase subunit B, membrane domain"/>
    <property type="match status" value="1"/>
</dbReference>
<evidence type="ECO:0000256" key="10">
    <source>
        <dbReference type="ARBA" id="ARBA00025198"/>
    </source>
</evidence>
<dbReference type="GO" id="GO:0012505">
    <property type="term" value="C:endomembrane system"/>
    <property type="evidence" value="ECO:0007669"/>
    <property type="project" value="UniProtKB-SubCell"/>
</dbReference>
<protein>
    <recommendedName>
        <fullName evidence="12">ATP synthase subunit b</fullName>
    </recommendedName>
    <alternativeName>
        <fullName evidence="12">ATP synthase F(0) sector subunit b</fullName>
    </alternativeName>
    <alternativeName>
        <fullName evidence="12">ATPase subunit I</fullName>
    </alternativeName>
    <alternativeName>
        <fullName evidence="12">F-type ATPase subunit b</fullName>
        <shortName evidence="12">F-ATPase subunit b</shortName>
    </alternativeName>
</protein>
<comment type="subcellular location">
    <subcellularLocation>
        <location evidence="12">Cell membrane</location>
        <topology evidence="12">Single-pass membrane protein</topology>
    </subcellularLocation>
    <subcellularLocation>
        <location evidence="11">Endomembrane system</location>
        <topology evidence="11">Single-pass membrane protein</topology>
    </subcellularLocation>
</comment>
<dbReference type="CDD" id="cd06503">
    <property type="entry name" value="ATP-synt_Fo_b"/>
    <property type="match status" value="1"/>
</dbReference>
<dbReference type="Proteomes" id="UP000183085">
    <property type="component" value="Unassembled WGS sequence"/>
</dbReference>
<evidence type="ECO:0000256" key="7">
    <source>
        <dbReference type="ARBA" id="ARBA00023065"/>
    </source>
</evidence>
<dbReference type="HAMAP" id="MF_01398">
    <property type="entry name" value="ATP_synth_b_bprime"/>
    <property type="match status" value="1"/>
</dbReference>
<comment type="caution">
    <text evidence="15">The sequence shown here is derived from an EMBL/GenBank/DDBJ whole genome shotgun (WGS) entry which is preliminary data.</text>
</comment>
<dbReference type="GO" id="GO:0046933">
    <property type="term" value="F:proton-transporting ATP synthase activity, rotational mechanism"/>
    <property type="evidence" value="ECO:0007669"/>
    <property type="project" value="UniProtKB-UniRule"/>
</dbReference>
<evidence type="ECO:0000313" key="16">
    <source>
        <dbReference type="Proteomes" id="UP000183085"/>
    </source>
</evidence>
<evidence type="ECO:0000313" key="15">
    <source>
        <dbReference type="EMBL" id="OIP40347.1"/>
    </source>
</evidence>
<dbReference type="Gene3D" id="1.20.5.620">
    <property type="entry name" value="F1F0 ATP synthase subunit B, membrane domain"/>
    <property type="match status" value="1"/>
</dbReference>
<gene>
    <name evidence="12" type="primary">atpF</name>
    <name evidence="15" type="ORF">AUJ95_04625</name>
</gene>
<dbReference type="Pfam" id="PF00430">
    <property type="entry name" value="ATP-synt_B"/>
    <property type="match status" value="1"/>
</dbReference>
<keyword evidence="3 12" id="KW-0138">CF(0)</keyword>
<evidence type="ECO:0000256" key="12">
    <source>
        <dbReference type="HAMAP-Rule" id="MF_01398"/>
    </source>
</evidence>
<evidence type="ECO:0000256" key="8">
    <source>
        <dbReference type="ARBA" id="ARBA00023136"/>
    </source>
</evidence>
<dbReference type="PANTHER" id="PTHR33445:SF2">
    <property type="entry name" value="ATP SYNTHASE SUBUNIT B', CHLOROPLASTIC"/>
    <property type="match status" value="1"/>
</dbReference>
<evidence type="ECO:0000256" key="1">
    <source>
        <dbReference type="ARBA" id="ARBA00005513"/>
    </source>
</evidence>